<evidence type="ECO:0000256" key="4">
    <source>
        <dbReference type="SAM" id="MobiDB-lite"/>
    </source>
</evidence>
<keyword evidence="1 3" id="KW-0238">DNA-binding</keyword>
<gene>
    <name evidence="6" type="ORF">WG66_12362</name>
</gene>
<dbReference type="GO" id="GO:0005634">
    <property type="term" value="C:nucleus"/>
    <property type="evidence" value="ECO:0007669"/>
    <property type="project" value="UniProtKB-UniRule"/>
</dbReference>
<feature type="compositionally biased region" description="Polar residues" evidence="4">
    <location>
        <begin position="172"/>
        <end position="186"/>
    </location>
</feature>
<organism evidence="6 7">
    <name type="scientific">Moniliophthora roreri</name>
    <name type="common">Frosty pod rot fungus</name>
    <name type="synonym">Monilia roreri</name>
    <dbReference type="NCBI Taxonomy" id="221103"/>
    <lineage>
        <taxon>Eukaryota</taxon>
        <taxon>Fungi</taxon>
        <taxon>Dikarya</taxon>
        <taxon>Basidiomycota</taxon>
        <taxon>Agaricomycotina</taxon>
        <taxon>Agaricomycetes</taxon>
        <taxon>Agaricomycetidae</taxon>
        <taxon>Agaricales</taxon>
        <taxon>Marasmiineae</taxon>
        <taxon>Marasmiaceae</taxon>
        <taxon>Moniliophthora</taxon>
    </lineage>
</organism>
<feature type="compositionally biased region" description="Basic residues" evidence="4">
    <location>
        <begin position="147"/>
        <end position="162"/>
    </location>
</feature>
<evidence type="ECO:0000259" key="5">
    <source>
        <dbReference type="PROSITE" id="PS50118"/>
    </source>
</evidence>
<dbReference type="InterPro" id="IPR050140">
    <property type="entry name" value="SRY-related_HMG-box_TF-like"/>
</dbReference>
<dbReference type="PANTHER" id="PTHR10270">
    <property type="entry name" value="SOX TRANSCRIPTION FACTOR"/>
    <property type="match status" value="1"/>
</dbReference>
<feature type="compositionally biased region" description="Polar residues" evidence="4">
    <location>
        <begin position="254"/>
        <end position="270"/>
    </location>
</feature>
<dbReference type="SUPFAM" id="SSF47095">
    <property type="entry name" value="HMG-box"/>
    <property type="match status" value="1"/>
</dbReference>
<evidence type="ECO:0000313" key="7">
    <source>
        <dbReference type="Proteomes" id="UP000054988"/>
    </source>
</evidence>
<name>A0A0W0FFQ4_MONRR</name>
<feature type="region of interest" description="Disordered" evidence="4">
    <location>
        <begin position="44"/>
        <end position="77"/>
    </location>
</feature>
<accession>A0A0W0FFQ4</accession>
<dbReference type="CDD" id="cd01389">
    <property type="entry name" value="HMG-box_ROX1-like"/>
    <property type="match status" value="1"/>
</dbReference>
<feature type="compositionally biased region" description="Polar residues" evidence="4">
    <location>
        <begin position="44"/>
        <end position="54"/>
    </location>
</feature>
<dbReference type="GO" id="GO:0001228">
    <property type="term" value="F:DNA-binding transcription activator activity, RNA polymerase II-specific"/>
    <property type="evidence" value="ECO:0007669"/>
    <property type="project" value="TreeGrafter"/>
</dbReference>
<keyword evidence="3" id="KW-0539">Nucleus</keyword>
<dbReference type="InterPro" id="IPR036910">
    <property type="entry name" value="HMG_box_dom_sf"/>
</dbReference>
<dbReference type="SMART" id="SM00398">
    <property type="entry name" value="HMG"/>
    <property type="match status" value="1"/>
</dbReference>
<feature type="domain" description="HMG box" evidence="5">
    <location>
        <begin position="77"/>
        <end position="145"/>
    </location>
</feature>
<evidence type="ECO:0000256" key="2">
    <source>
        <dbReference type="ARBA" id="ARBA00023163"/>
    </source>
</evidence>
<feature type="compositionally biased region" description="Polar residues" evidence="4">
    <location>
        <begin position="195"/>
        <end position="207"/>
    </location>
</feature>
<reference evidence="6 7" key="1">
    <citation type="submission" date="2015-12" db="EMBL/GenBank/DDBJ databases">
        <title>Draft genome sequence of Moniliophthora roreri, the causal agent of frosty pod rot of cacao.</title>
        <authorList>
            <person name="Aime M.C."/>
            <person name="Diaz-Valderrama J.R."/>
            <person name="Kijpornyongpan T."/>
            <person name="Phillips-Mora W."/>
        </authorList>
    </citation>
    <scope>NUCLEOTIDE SEQUENCE [LARGE SCALE GENOMIC DNA]</scope>
    <source>
        <strain evidence="6 7">MCA 2952</strain>
    </source>
</reference>
<dbReference type="GO" id="GO:0000978">
    <property type="term" value="F:RNA polymerase II cis-regulatory region sequence-specific DNA binding"/>
    <property type="evidence" value="ECO:0007669"/>
    <property type="project" value="TreeGrafter"/>
</dbReference>
<evidence type="ECO:0000256" key="1">
    <source>
        <dbReference type="ARBA" id="ARBA00023125"/>
    </source>
</evidence>
<dbReference type="InterPro" id="IPR009071">
    <property type="entry name" value="HMG_box_dom"/>
</dbReference>
<dbReference type="PANTHER" id="PTHR10270:SF161">
    <property type="entry name" value="SEX-DETERMINING REGION Y PROTEIN"/>
    <property type="match status" value="1"/>
</dbReference>
<sequence length="431" mass="47485">MLTTQSRIQGWEPAHSEGDEVVIPSHSCQIFTFNVAETDTSRTYSESFASSTPSRFHRNVEPASEFSNPPRGSPGWIPRPRNPFIIFRCDYIQANAKQDGSKSNKSWSKQAAEAWRSLPAAEKAPYLRLANEEKMWHARMYPDYRFQPRKRSGVKKGTRPSSRRQESRSRHNLSPSRKTRLLPSQNDEGHAISSRGVSSQLSSTSPALQDRVIPPIVPLQFVRRDTSVEEIVYYSPTLLSSGAEAGSCDVESLSPATTLEHSDTSETSEIVDTPPHDMSPSSAISSSLSNWDGGCNQSVKTCAPFHLFRTPKSLCPLPTASAGYPYCCGSADISGIEASEPGHPTVVEPWQHNEMGMKELLLFTGYARDTQLGEVSLEAAARGYTLGNFEYSAKECGGRSGNCLTFDMPYENAQNLFEVSSSSRSAFSFGI</sequence>
<dbReference type="eggNOG" id="KOG0527">
    <property type="taxonomic scope" value="Eukaryota"/>
</dbReference>
<dbReference type="Gene3D" id="1.10.30.10">
    <property type="entry name" value="High mobility group box domain"/>
    <property type="match status" value="1"/>
</dbReference>
<dbReference type="Pfam" id="PF00505">
    <property type="entry name" value="HMG_box"/>
    <property type="match status" value="1"/>
</dbReference>
<evidence type="ECO:0000313" key="6">
    <source>
        <dbReference type="EMBL" id="KTB35028.1"/>
    </source>
</evidence>
<keyword evidence="2" id="KW-0804">Transcription</keyword>
<dbReference type="AlphaFoldDB" id="A0A0W0FFQ4"/>
<feature type="region of interest" description="Disordered" evidence="4">
    <location>
        <begin position="147"/>
        <end position="207"/>
    </location>
</feature>
<proteinExistence type="predicted"/>
<feature type="DNA-binding region" description="HMG box" evidence="3">
    <location>
        <begin position="77"/>
        <end position="145"/>
    </location>
</feature>
<evidence type="ECO:0000256" key="3">
    <source>
        <dbReference type="PROSITE-ProRule" id="PRU00267"/>
    </source>
</evidence>
<protein>
    <recommendedName>
        <fullName evidence="5">HMG box domain-containing protein</fullName>
    </recommendedName>
</protein>
<feature type="region of interest" description="Disordered" evidence="4">
    <location>
        <begin position="252"/>
        <end position="285"/>
    </location>
</feature>
<dbReference type="PROSITE" id="PS50118">
    <property type="entry name" value="HMG_BOX_2"/>
    <property type="match status" value="1"/>
</dbReference>
<dbReference type="Proteomes" id="UP000054988">
    <property type="component" value="Unassembled WGS sequence"/>
</dbReference>
<dbReference type="GO" id="GO:0030154">
    <property type="term" value="P:cell differentiation"/>
    <property type="evidence" value="ECO:0007669"/>
    <property type="project" value="TreeGrafter"/>
</dbReference>
<comment type="caution">
    <text evidence="6">The sequence shown here is derived from an EMBL/GenBank/DDBJ whole genome shotgun (WGS) entry which is preliminary data.</text>
</comment>
<dbReference type="EMBL" id="LATX01002019">
    <property type="protein sequence ID" value="KTB35028.1"/>
    <property type="molecule type" value="Genomic_DNA"/>
</dbReference>